<dbReference type="RefSeq" id="WP_344800206.1">
    <property type="nucleotide sequence ID" value="NZ_BAABBN010000012.1"/>
</dbReference>
<dbReference type="Gene3D" id="3.10.450.50">
    <property type="match status" value="1"/>
</dbReference>
<evidence type="ECO:0000313" key="2">
    <source>
        <dbReference type="Proteomes" id="UP001501565"/>
    </source>
</evidence>
<proteinExistence type="predicted"/>
<reference evidence="2" key="1">
    <citation type="journal article" date="2019" name="Int. J. Syst. Evol. Microbiol.">
        <title>The Global Catalogue of Microorganisms (GCM) 10K type strain sequencing project: providing services to taxonomists for standard genome sequencing and annotation.</title>
        <authorList>
            <consortium name="The Broad Institute Genomics Platform"/>
            <consortium name="The Broad Institute Genome Sequencing Center for Infectious Disease"/>
            <person name="Wu L."/>
            <person name="Ma J."/>
        </authorList>
    </citation>
    <scope>NUCLEOTIDE SEQUENCE [LARGE SCALE GENOMIC DNA]</scope>
    <source>
        <strain evidence="2">JCM 17551</strain>
    </source>
</reference>
<gene>
    <name evidence="1" type="ORF">GCM10022277_38020</name>
</gene>
<evidence type="ECO:0000313" key="1">
    <source>
        <dbReference type="EMBL" id="GAA3938137.1"/>
    </source>
</evidence>
<dbReference type="SUPFAM" id="SSF48452">
    <property type="entry name" value="TPR-like"/>
    <property type="match status" value="1"/>
</dbReference>
<accession>A0ABP7N6I1</accession>
<dbReference type="InterPro" id="IPR004027">
    <property type="entry name" value="SEC_C_motif"/>
</dbReference>
<comment type="caution">
    <text evidence="1">The sequence shown here is derived from an EMBL/GenBank/DDBJ whole genome shotgun (WGS) entry which is preliminary data.</text>
</comment>
<dbReference type="EMBL" id="BAABBN010000012">
    <property type="protein sequence ID" value="GAA3938137.1"/>
    <property type="molecule type" value="Genomic_DNA"/>
</dbReference>
<dbReference type="InterPro" id="IPR011990">
    <property type="entry name" value="TPR-like_helical_dom_sf"/>
</dbReference>
<dbReference type="SUPFAM" id="SSF103642">
    <property type="entry name" value="Sec-C motif"/>
    <property type="match status" value="1"/>
</dbReference>
<dbReference type="Pfam" id="PF02810">
    <property type="entry name" value="SEC-C"/>
    <property type="match status" value="1"/>
</dbReference>
<keyword evidence="2" id="KW-1185">Reference proteome</keyword>
<protein>
    <submittedName>
        <fullName evidence="1">Uncharacterized protein</fullName>
    </submittedName>
</protein>
<sequence>MSMIDESTNLLSLQLSQALLHEDHDRFMAGIAESPEFKDNALMSLVFEALPKSSNHFSFRGIKLPGRNDFCICGSGKKLKKCCPQLLNAPAPKAEDLFGMALEALNEDQFAELSGKPNWTIQAATHLFGYAMVNGLEDVVVRIGLPFTEKLSSFRNEHEDFIAFLLDALFELRQDDTRIRLIHDLTKLKNAGSLKSIGHQRLAMILSQEGDITQAKHHLEQAFRADPNQIELPMTEMSIMGVTASEEEIKSRAKFWQARLRKKYDDDYPVLGFLQEVLAKGKSLFADFEQPPEMDNCDAGDDPVDIKTRNADLLVQALAFEDDVGNYDIHILKGEAKLVLNKAVKPLYKRWLQLYQDNTHEVFRTVSEQDFVTDIEEHRWLISNEEWAGHLCEYPLLLNNLEILACLNSYIDLAPVPLEDDEANDPKDMSILGRLQVLFYHRCHLATNDLINKLPPNTTLPSRFKPNQMFWILLEHQYYRMSEYCETTVLQSYLQRLIILDTNPQPWIVEALALIYFEKGRTEELIQLVKGASSVNCACVLMLAASFRLLGKSTEALEQLLRLQKKHKKSLITFATVLENKDYMALSPLGLVPLYCLLTDEDRSDALEASCRWFMDHLPKK</sequence>
<name>A0ABP7N6I1_9GAMM</name>
<organism evidence="1 2">
    <name type="scientific">Litoribacillus peritrichatus</name>
    <dbReference type="NCBI Taxonomy" id="718191"/>
    <lineage>
        <taxon>Bacteria</taxon>
        <taxon>Pseudomonadati</taxon>
        <taxon>Pseudomonadota</taxon>
        <taxon>Gammaproteobacteria</taxon>
        <taxon>Oceanospirillales</taxon>
        <taxon>Oceanospirillaceae</taxon>
        <taxon>Litoribacillus</taxon>
    </lineage>
</organism>
<dbReference type="Proteomes" id="UP001501565">
    <property type="component" value="Unassembled WGS sequence"/>
</dbReference>